<gene>
    <name evidence="2" type="ORF">EO081_11460</name>
</gene>
<keyword evidence="3" id="KW-1185">Reference proteome</keyword>
<proteinExistence type="predicted"/>
<evidence type="ECO:0000313" key="3">
    <source>
        <dbReference type="Proteomes" id="UP000292347"/>
    </source>
</evidence>
<dbReference type="Proteomes" id="UP000292347">
    <property type="component" value="Unassembled WGS sequence"/>
</dbReference>
<evidence type="ECO:0000313" key="2">
    <source>
        <dbReference type="EMBL" id="RXZ31811.1"/>
    </source>
</evidence>
<dbReference type="RefSeq" id="WP_129342043.1">
    <property type="nucleotide sequence ID" value="NZ_JACIDD010000002.1"/>
</dbReference>
<accession>A0A4Q2ITS7</accession>
<dbReference type="EMBL" id="SDPT01000002">
    <property type="protein sequence ID" value="RXZ31811.1"/>
    <property type="molecule type" value="Genomic_DNA"/>
</dbReference>
<sequence>MTDKSTTPTANRSAEEPADSLQRPKRRQFVSRYKAPRLSPEEADRQGRITLMAFRMLGGRDEAIAFLNSHDPVLEGRPLDLAVGSDAGLAAVEHAIAGRATAG</sequence>
<organism evidence="2 3">
    <name type="scientific">Sphingomonas desiccabilis</name>
    <dbReference type="NCBI Taxonomy" id="429134"/>
    <lineage>
        <taxon>Bacteria</taxon>
        <taxon>Pseudomonadati</taxon>
        <taxon>Pseudomonadota</taxon>
        <taxon>Alphaproteobacteria</taxon>
        <taxon>Sphingomonadales</taxon>
        <taxon>Sphingomonadaceae</taxon>
        <taxon>Sphingomonas</taxon>
    </lineage>
</organism>
<reference evidence="2 3" key="1">
    <citation type="submission" date="2019-01" db="EMBL/GenBank/DDBJ databases">
        <title>Sphingomonas mucosissima sp. nov. and Sphingomonas desiccabilis sp. nov., from biological soil crusts in the Colorado Plateau, USA.</title>
        <authorList>
            <person name="Zhu D."/>
        </authorList>
    </citation>
    <scope>NUCLEOTIDE SEQUENCE [LARGE SCALE GENOMIC DNA]</scope>
    <source>
        <strain evidence="2 3">CP1D</strain>
    </source>
</reference>
<evidence type="ECO:0000256" key="1">
    <source>
        <dbReference type="SAM" id="MobiDB-lite"/>
    </source>
</evidence>
<feature type="compositionally biased region" description="Polar residues" evidence="1">
    <location>
        <begin position="1"/>
        <end position="12"/>
    </location>
</feature>
<feature type="region of interest" description="Disordered" evidence="1">
    <location>
        <begin position="1"/>
        <end position="44"/>
    </location>
</feature>
<comment type="caution">
    <text evidence="2">The sequence shown here is derived from an EMBL/GenBank/DDBJ whole genome shotgun (WGS) entry which is preliminary data.</text>
</comment>
<protein>
    <submittedName>
        <fullName evidence="2">DUF2384 domain-containing protein</fullName>
    </submittedName>
</protein>
<name>A0A4Q2ITS7_9SPHN</name>
<dbReference type="OrthoDB" id="7473598at2"/>
<dbReference type="AlphaFoldDB" id="A0A4Q2ITS7"/>